<dbReference type="AlphaFoldDB" id="A0A2P6RDJ6"/>
<proteinExistence type="predicted"/>
<keyword evidence="2" id="KW-1185">Reference proteome</keyword>
<accession>A0A2P6RDJ6</accession>
<sequence length="56" mass="6348">MNFVNTLPVPNVQPSRPRCSYEAKKPSESRTSLHDQFKRAYVAKEVLPGKGISIKF</sequence>
<comment type="caution">
    <text evidence="1">The sequence shown here is derived from an EMBL/GenBank/DDBJ whole genome shotgun (WGS) entry which is preliminary data.</text>
</comment>
<protein>
    <submittedName>
        <fullName evidence="1">Uncharacterized protein</fullName>
    </submittedName>
</protein>
<evidence type="ECO:0000313" key="1">
    <source>
        <dbReference type="EMBL" id="PRQ44502.1"/>
    </source>
</evidence>
<evidence type="ECO:0000313" key="2">
    <source>
        <dbReference type="Proteomes" id="UP000238479"/>
    </source>
</evidence>
<organism evidence="1 2">
    <name type="scientific">Rosa chinensis</name>
    <name type="common">China rose</name>
    <dbReference type="NCBI Taxonomy" id="74649"/>
    <lineage>
        <taxon>Eukaryota</taxon>
        <taxon>Viridiplantae</taxon>
        <taxon>Streptophyta</taxon>
        <taxon>Embryophyta</taxon>
        <taxon>Tracheophyta</taxon>
        <taxon>Spermatophyta</taxon>
        <taxon>Magnoliopsida</taxon>
        <taxon>eudicotyledons</taxon>
        <taxon>Gunneridae</taxon>
        <taxon>Pentapetalae</taxon>
        <taxon>rosids</taxon>
        <taxon>fabids</taxon>
        <taxon>Rosales</taxon>
        <taxon>Rosaceae</taxon>
        <taxon>Rosoideae</taxon>
        <taxon>Rosoideae incertae sedis</taxon>
        <taxon>Rosa</taxon>
    </lineage>
</organism>
<dbReference type="Gramene" id="PRQ44502">
    <property type="protein sequence ID" value="PRQ44502"/>
    <property type="gene ID" value="RchiOBHm_Chr3g0479991"/>
</dbReference>
<reference evidence="1 2" key="1">
    <citation type="journal article" date="2018" name="Nat. Genet.">
        <title>The Rosa genome provides new insights in the design of modern roses.</title>
        <authorList>
            <person name="Bendahmane M."/>
        </authorList>
    </citation>
    <scope>NUCLEOTIDE SEQUENCE [LARGE SCALE GENOMIC DNA]</scope>
    <source>
        <strain evidence="2">cv. Old Blush</strain>
    </source>
</reference>
<dbReference type="Proteomes" id="UP000238479">
    <property type="component" value="Chromosome 3"/>
</dbReference>
<gene>
    <name evidence="1" type="ORF">RchiOBHm_Chr3g0479991</name>
</gene>
<dbReference type="EMBL" id="PDCK01000041">
    <property type="protein sequence ID" value="PRQ44502.1"/>
    <property type="molecule type" value="Genomic_DNA"/>
</dbReference>
<name>A0A2P6RDJ6_ROSCH</name>